<dbReference type="Pfam" id="PF14111">
    <property type="entry name" value="DUF4283"/>
    <property type="match status" value="1"/>
</dbReference>
<sequence>MEKLPPHVLKEDGSLRFPWATRMNQSSRNFFRAAEPTYRLDGTPQVTIPSNVLRLGPENKEEYIVGQFHRCTNLPGGLIHDVLNRLWGRECKISCRKLGESSYLFHIPHENTRNGLYSGCVAF</sequence>
<reference evidence="2 3" key="1">
    <citation type="submission" date="2020-02" db="EMBL/GenBank/DDBJ databases">
        <authorList>
            <person name="Ma Q."/>
            <person name="Huang Y."/>
            <person name="Song X."/>
            <person name="Pei D."/>
        </authorList>
    </citation>
    <scope>NUCLEOTIDE SEQUENCE [LARGE SCALE GENOMIC DNA]</scope>
    <source>
        <strain evidence="2">Sxm20200214</strain>
        <tissue evidence="2">Leaf</tissue>
    </source>
</reference>
<evidence type="ECO:0000259" key="1">
    <source>
        <dbReference type="Pfam" id="PF14111"/>
    </source>
</evidence>
<gene>
    <name evidence="2" type="ORF">Bca52824_063306</name>
</gene>
<name>A0A8X7QE53_BRACI</name>
<dbReference type="EMBL" id="JAAMPC010000013">
    <property type="protein sequence ID" value="KAG2268751.1"/>
    <property type="molecule type" value="Genomic_DNA"/>
</dbReference>
<dbReference type="OrthoDB" id="1111485at2759"/>
<dbReference type="Proteomes" id="UP000886595">
    <property type="component" value="Unassembled WGS sequence"/>
</dbReference>
<evidence type="ECO:0000313" key="3">
    <source>
        <dbReference type="Proteomes" id="UP000886595"/>
    </source>
</evidence>
<organism evidence="2 3">
    <name type="scientific">Brassica carinata</name>
    <name type="common">Ethiopian mustard</name>
    <name type="synonym">Abyssinian cabbage</name>
    <dbReference type="NCBI Taxonomy" id="52824"/>
    <lineage>
        <taxon>Eukaryota</taxon>
        <taxon>Viridiplantae</taxon>
        <taxon>Streptophyta</taxon>
        <taxon>Embryophyta</taxon>
        <taxon>Tracheophyta</taxon>
        <taxon>Spermatophyta</taxon>
        <taxon>Magnoliopsida</taxon>
        <taxon>eudicotyledons</taxon>
        <taxon>Gunneridae</taxon>
        <taxon>Pentapetalae</taxon>
        <taxon>rosids</taxon>
        <taxon>malvids</taxon>
        <taxon>Brassicales</taxon>
        <taxon>Brassicaceae</taxon>
        <taxon>Brassiceae</taxon>
        <taxon>Brassica</taxon>
    </lineage>
</organism>
<dbReference type="InterPro" id="IPR025558">
    <property type="entry name" value="DUF4283"/>
</dbReference>
<keyword evidence="3" id="KW-1185">Reference proteome</keyword>
<dbReference type="AlphaFoldDB" id="A0A8X7QE53"/>
<protein>
    <recommendedName>
        <fullName evidence="1">DUF4283 domain-containing protein</fullName>
    </recommendedName>
</protein>
<feature type="domain" description="DUF4283" evidence="1">
    <location>
        <begin position="58"/>
        <end position="117"/>
    </location>
</feature>
<comment type="caution">
    <text evidence="2">The sequence shown here is derived from an EMBL/GenBank/DDBJ whole genome shotgun (WGS) entry which is preliminary data.</text>
</comment>
<accession>A0A8X7QE53</accession>
<proteinExistence type="predicted"/>
<evidence type="ECO:0000313" key="2">
    <source>
        <dbReference type="EMBL" id="KAG2268751.1"/>
    </source>
</evidence>